<evidence type="ECO:0000313" key="1">
    <source>
        <dbReference type="EMBL" id="GAG81352.1"/>
    </source>
</evidence>
<sequence>MVTETVPKNILDKLNAGITISGIDIDIRDLTSVSDSVEVIQDTFADCKVEAHAAAGEIIPTGIHGWDGSAWETVNTDTSNRLLVAATGTFWQDTQPVSGTFWQDTQPVSGTFYQVTQPVSGTFWQDTQPVSATDLDIRDLTSVSDSVEVLQDTPANLKTLAYTGYELIKKREL</sequence>
<dbReference type="AlphaFoldDB" id="X1BJG4"/>
<name>X1BJG4_9ZZZZ</name>
<organism evidence="1">
    <name type="scientific">marine sediment metagenome</name>
    <dbReference type="NCBI Taxonomy" id="412755"/>
    <lineage>
        <taxon>unclassified sequences</taxon>
        <taxon>metagenomes</taxon>
        <taxon>ecological metagenomes</taxon>
    </lineage>
</organism>
<accession>X1BJG4</accession>
<protein>
    <submittedName>
        <fullName evidence="1">Uncharacterized protein</fullName>
    </submittedName>
</protein>
<gene>
    <name evidence="1" type="ORF">S01H4_23892</name>
</gene>
<reference evidence="1" key="1">
    <citation type="journal article" date="2014" name="Front. Microbiol.">
        <title>High frequency of phylogenetically diverse reductive dehalogenase-homologous genes in deep subseafloor sedimentary metagenomes.</title>
        <authorList>
            <person name="Kawai M."/>
            <person name="Futagami T."/>
            <person name="Toyoda A."/>
            <person name="Takaki Y."/>
            <person name="Nishi S."/>
            <person name="Hori S."/>
            <person name="Arai W."/>
            <person name="Tsubouchi T."/>
            <person name="Morono Y."/>
            <person name="Uchiyama I."/>
            <person name="Ito T."/>
            <person name="Fujiyama A."/>
            <person name="Inagaki F."/>
            <person name="Takami H."/>
        </authorList>
    </citation>
    <scope>NUCLEOTIDE SEQUENCE</scope>
    <source>
        <strain evidence="1">Expedition CK06-06</strain>
    </source>
</reference>
<proteinExistence type="predicted"/>
<comment type="caution">
    <text evidence="1">The sequence shown here is derived from an EMBL/GenBank/DDBJ whole genome shotgun (WGS) entry which is preliminary data.</text>
</comment>
<dbReference type="EMBL" id="BART01011146">
    <property type="protein sequence ID" value="GAG81352.1"/>
    <property type="molecule type" value="Genomic_DNA"/>
</dbReference>